<proteinExistence type="inferred from homology"/>
<dbReference type="PANTHER" id="PTHR30411">
    <property type="entry name" value="CYTOPLASMIC PROTEIN"/>
    <property type="match status" value="1"/>
</dbReference>
<evidence type="ECO:0000256" key="2">
    <source>
        <dbReference type="ARBA" id="ARBA00022917"/>
    </source>
</evidence>
<sequence length="169" mass="17688">MARREKGPTKTNAMRELDSAGIAYEAREYEHGVGVPGRHLGDSVAAALGEDPDACFKTLVCEEPSGGHVVCCVPVSCEVDLKKAAAAAGVKRLELVPVASIERLTGYVRGGCSPVGMRRPFPTIIDEAATLFDSVAVSGGRLGLQLVLDPTDLVAFTGAHLADITREGN</sequence>
<name>A0AAV5B0W0_9ACTN</name>
<comment type="similarity">
    <text evidence="1 4">Belongs to the prolyl-tRNA editing family. YbaK/EbsC subfamily.</text>
</comment>
<dbReference type="EMBL" id="BQKC01000001">
    <property type="protein sequence ID" value="GJM55129.1"/>
    <property type="molecule type" value="Genomic_DNA"/>
</dbReference>
<comment type="caution">
    <text evidence="6">The sequence shown here is derived from an EMBL/GenBank/DDBJ whole genome shotgun (WGS) entry which is preliminary data.</text>
</comment>
<dbReference type="GO" id="GO:0016829">
    <property type="term" value="F:lyase activity"/>
    <property type="evidence" value="ECO:0007669"/>
    <property type="project" value="UniProtKB-KW"/>
</dbReference>
<dbReference type="EC" id="4.2.-.-" evidence="4"/>
<evidence type="ECO:0000256" key="1">
    <source>
        <dbReference type="ARBA" id="ARBA00009798"/>
    </source>
</evidence>
<protein>
    <recommendedName>
        <fullName evidence="4">Cys-tRNA(Pro)/Cys-tRNA(Cys) deacylase</fullName>
        <ecNumber evidence="4">4.2.-.-</ecNumber>
    </recommendedName>
</protein>
<gene>
    <name evidence="6" type="ORF">ATOP_07840</name>
</gene>
<dbReference type="Gene3D" id="3.90.960.10">
    <property type="entry name" value="YbaK/aminoacyl-tRNA synthetase-associated domain"/>
    <property type="match status" value="1"/>
</dbReference>
<dbReference type="AlphaFoldDB" id="A0AAV5B0W0"/>
<feature type="domain" description="YbaK/aminoacyl-tRNA synthetase-associated" evidence="5">
    <location>
        <begin position="43"/>
        <end position="155"/>
    </location>
</feature>
<evidence type="ECO:0000256" key="4">
    <source>
        <dbReference type="PIRNR" id="PIRNR006181"/>
    </source>
</evidence>
<dbReference type="GO" id="GO:0002161">
    <property type="term" value="F:aminoacyl-tRNA deacylase activity"/>
    <property type="evidence" value="ECO:0007669"/>
    <property type="project" value="InterPro"/>
</dbReference>
<dbReference type="InterPro" id="IPR036754">
    <property type="entry name" value="YbaK/aa-tRNA-synt-asso_dom_sf"/>
</dbReference>
<organism evidence="6 7">
    <name type="scientific">Granulimonas faecalis</name>
    <dbReference type="NCBI Taxonomy" id="2894155"/>
    <lineage>
        <taxon>Bacteria</taxon>
        <taxon>Bacillati</taxon>
        <taxon>Actinomycetota</taxon>
        <taxon>Coriobacteriia</taxon>
        <taxon>Coriobacteriales</taxon>
        <taxon>Kribbibacteriaceae</taxon>
        <taxon>Granulimonas</taxon>
    </lineage>
</organism>
<dbReference type="RefSeq" id="WP_135977646.1">
    <property type="nucleotide sequence ID" value="NZ_BQKC01000001.1"/>
</dbReference>
<keyword evidence="7" id="KW-1185">Reference proteome</keyword>
<dbReference type="Proteomes" id="UP001055025">
    <property type="component" value="Unassembled WGS sequence"/>
</dbReference>
<evidence type="ECO:0000259" key="5">
    <source>
        <dbReference type="Pfam" id="PF04073"/>
    </source>
</evidence>
<keyword evidence="2 4" id="KW-0648">Protein biosynthesis</keyword>
<accession>A0AAV5B0W0</accession>
<evidence type="ECO:0000313" key="7">
    <source>
        <dbReference type="Proteomes" id="UP001055025"/>
    </source>
</evidence>
<dbReference type="GO" id="GO:0006412">
    <property type="term" value="P:translation"/>
    <property type="evidence" value="ECO:0007669"/>
    <property type="project" value="UniProtKB-KW"/>
</dbReference>
<dbReference type="CDD" id="cd00002">
    <property type="entry name" value="YbaK_deacylase"/>
    <property type="match status" value="1"/>
</dbReference>
<reference evidence="6" key="1">
    <citation type="journal article" date="2022" name="Int. J. Syst. Evol. Microbiol.">
        <title>Granulimonas faecalis gen. nov., sp. nov., and Leptogranulimonas caecicola gen. nov., sp. nov., novel lactate-producing Atopobiaceae bacteria isolated from mouse intestines, and an emended description of the family Atopobiaceae.</title>
        <authorList>
            <person name="Morinaga K."/>
            <person name="Kusada H."/>
            <person name="Sakamoto S."/>
            <person name="Murakami T."/>
            <person name="Toyoda A."/>
            <person name="Mori H."/>
            <person name="Meng X.Y."/>
            <person name="Takashino M."/>
            <person name="Murotomi K."/>
            <person name="Tamaki H."/>
        </authorList>
    </citation>
    <scope>NUCLEOTIDE SEQUENCE</scope>
    <source>
        <strain evidence="6">OPF53</strain>
    </source>
</reference>
<evidence type="ECO:0000256" key="3">
    <source>
        <dbReference type="ARBA" id="ARBA00023239"/>
    </source>
</evidence>
<dbReference type="NCBIfam" id="TIGR00011">
    <property type="entry name" value="YbaK_EbsC"/>
    <property type="match status" value="1"/>
</dbReference>
<dbReference type="PANTHER" id="PTHR30411:SF0">
    <property type="entry name" value="CYS-TRNA(PRO)_CYS-TRNA(CYS) DEACYLASE YBAK"/>
    <property type="match status" value="1"/>
</dbReference>
<evidence type="ECO:0000313" key="6">
    <source>
        <dbReference type="EMBL" id="GJM55129.1"/>
    </source>
</evidence>
<dbReference type="InterPro" id="IPR007214">
    <property type="entry name" value="YbaK/aa-tRNA-synth-assoc-dom"/>
</dbReference>
<dbReference type="SUPFAM" id="SSF55826">
    <property type="entry name" value="YbaK/ProRS associated domain"/>
    <property type="match status" value="1"/>
</dbReference>
<keyword evidence="3 4" id="KW-0456">Lyase</keyword>
<dbReference type="InterPro" id="IPR004369">
    <property type="entry name" value="Prolyl-tRNA_editing_YbaK/EbsC"/>
</dbReference>
<dbReference type="PIRSF" id="PIRSF006181">
    <property type="entry name" value="EbsC_YbaK"/>
    <property type="match status" value="1"/>
</dbReference>
<dbReference type="Pfam" id="PF04073">
    <property type="entry name" value="tRNA_edit"/>
    <property type="match status" value="1"/>
</dbReference>